<proteinExistence type="predicted"/>
<evidence type="ECO:0000256" key="1">
    <source>
        <dbReference type="ARBA" id="ARBA00022574"/>
    </source>
</evidence>
<sequence length="451" mass="52647">MLFNFPFDVIVNILDLLTIQDIVKLRLVNKSFDKLIKEYGFKLYFTNQKWNMIISNLNLQKQHPSSSSSLNDNWQKKVSFGYITHQNWKKKLFSSTIIMKNGQSLIPTLKFDKEKLLISMGNCIEIFYFNKNSYGDFNYKKRNFEWFIAHNNDITDILLSGGNDDEIIYTSSVDNTIKKWNIKKLNHNNHYYNNRSDYNRPLTHKKLFKGHQNSVQSIYAFPDDSLNLYSVGFDGTLRMWNTETTQNKLEIPLPGRPRIIRGLSSKNNLIGVGNRSKEHFTLYYVTPNDLVKHATGIKEHQSTVYAIASNQNIPNTFVTGCYDGICRLFDVRTMQCVASYRDPYDYHPVFSVDYDAYRMAAGASRNGIIRIFDLRYNKNNYQELKKGVRKNDGWSLYLGNNRSPVYSLQMEHSKIFAALSNMTWMLDFSKDKMNNNNNSCLQYAHSKKWLG</sequence>
<dbReference type="InterPro" id="IPR001680">
    <property type="entry name" value="WD40_rpt"/>
</dbReference>
<keyword evidence="6" id="KW-1185">Reference proteome</keyword>
<dbReference type="InterPro" id="IPR001810">
    <property type="entry name" value="F-box_dom"/>
</dbReference>
<evidence type="ECO:0000256" key="2">
    <source>
        <dbReference type="ARBA" id="ARBA00022737"/>
    </source>
</evidence>
<comment type="caution">
    <text evidence="5">The sequence shown here is derived from an EMBL/GenBank/DDBJ whole genome shotgun (WGS) entry which is preliminary data.</text>
</comment>
<accession>A0A397TCN0</accession>
<dbReference type="InterPro" id="IPR036322">
    <property type="entry name" value="WD40_repeat_dom_sf"/>
</dbReference>
<dbReference type="InterPro" id="IPR015943">
    <property type="entry name" value="WD40/YVTN_repeat-like_dom_sf"/>
</dbReference>
<dbReference type="PROSITE" id="PS50082">
    <property type="entry name" value="WD_REPEATS_2"/>
    <property type="match status" value="2"/>
</dbReference>
<gene>
    <name evidence="5" type="ORF">C1645_872394</name>
</gene>
<feature type="repeat" description="WD" evidence="3">
    <location>
        <begin position="208"/>
        <end position="250"/>
    </location>
</feature>
<organism evidence="5 6">
    <name type="scientific">Glomus cerebriforme</name>
    <dbReference type="NCBI Taxonomy" id="658196"/>
    <lineage>
        <taxon>Eukaryota</taxon>
        <taxon>Fungi</taxon>
        <taxon>Fungi incertae sedis</taxon>
        <taxon>Mucoromycota</taxon>
        <taxon>Glomeromycotina</taxon>
        <taxon>Glomeromycetes</taxon>
        <taxon>Glomerales</taxon>
        <taxon>Glomeraceae</taxon>
        <taxon>Glomus</taxon>
    </lineage>
</organism>
<evidence type="ECO:0000256" key="3">
    <source>
        <dbReference type="PROSITE-ProRule" id="PRU00221"/>
    </source>
</evidence>
<dbReference type="SMART" id="SM00256">
    <property type="entry name" value="FBOX"/>
    <property type="match status" value="1"/>
</dbReference>
<evidence type="ECO:0000313" key="6">
    <source>
        <dbReference type="Proteomes" id="UP000265703"/>
    </source>
</evidence>
<dbReference type="PROSITE" id="PS50294">
    <property type="entry name" value="WD_REPEATS_REGION"/>
    <property type="match status" value="1"/>
</dbReference>
<dbReference type="InterPro" id="IPR036047">
    <property type="entry name" value="F-box-like_dom_sf"/>
</dbReference>
<keyword evidence="2" id="KW-0677">Repeat</keyword>
<dbReference type="PANTHER" id="PTHR22847">
    <property type="entry name" value="WD40 REPEAT PROTEIN"/>
    <property type="match status" value="1"/>
</dbReference>
<feature type="domain" description="F-box" evidence="4">
    <location>
        <begin position="1"/>
        <end position="53"/>
    </location>
</feature>
<dbReference type="PANTHER" id="PTHR22847:SF637">
    <property type="entry name" value="WD REPEAT DOMAIN 5B"/>
    <property type="match status" value="1"/>
</dbReference>
<dbReference type="Pfam" id="PF00400">
    <property type="entry name" value="WD40"/>
    <property type="match status" value="3"/>
</dbReference>
<keyword evidence="1 3" id="KW-0853">WD repeat</keyword>
<dbReference type="Pfam" id="PF00646">
    <property type="entry name" value="F-box"/>
    <property type="match status" value="1"/>
</dbReference>
<dbReference type="AlphaFoldDB" id="A0A397TCN0"/>
<dbReference type="Proteomes" id="UP000265703">
    <property type="component" value="Unassembled WGS sequence"/>
</dbReference>
<protein>
    <submittedName>
        <fullName evidence="5">WD40-repeat-containing domain protein</fullName>
    </submittedName>
</protein>
<dbReference type="SUPFAM" id="SSF81383">
    <property type="entry name" value="F-box domain"/>
    <property type="match status" value="1"/>
</dbReference>
<evidence type="ECO:0000313" key="5">
    <source>
        <dbReference type="EMBL" id="RIA96020.1"/>
    </source>
</evidence>
<dbReference type="InterPro" id="IPR019775">
    <property type="entry name" value="WD40_repeat_CS"/>
</dbReference>
<dbReference type="Gene3D" id="2.130.10.10">
    <property type="entry name" value="YVTN repeat-like/Quinoprotein amine dehydrogenase"/>
    <property type="match status" value="1"/>
</dbReference>
<dbReference type="SUPFAM" id="SSF50978">
    <property type="entry name" value="WD40 repeat-like"/>
    <property type="match status" value="1"/>
</dbReference>
<dbReference type="PROSITE" id="PS50181">
    <property type="entry name" value="FBOX"/>
    <property type="match status" value="1"/>
</dbReference>
<dbReference type="SMART" id="SM00320">
    <property type="entry name" value="WD40"/>
    <property type="match status" value="4"/>
</dbReference>
<evidence type="ECO:0000259" key="4">
    <source>
        <dbReference type="PROSITE" id="PS50181"/>
    </source>
</evidence>
<reference evidence="5 6" key="1">
    <citation type="submission" date="2018-06" db="EMBL/GenBank/DDBJ databases">
        <title>Comparative genomics reveals the genomic features of Rhizophagus irregularis, R. cerebriforme, R. diaphanum and Gigaspora rosea, and their symbiotic lifestyle signature.</title>
        <authorList>
            <person name="Morin E."/>
            <person name="San Clemente H."/>
            <person name="Chen E.C.H."/>
            <person name="De La Providencia I."/>
            <person name="Hainaut M."/>
            <person name="Kuo A."/>
            <person name="Kohler A."/>
            <person name="Murat C."/>
            <person name="Tang N."/>
            <person name="Roy S."/>
            <person name="Loubradou J."/>
            <person name="Henrissat B."/>
            <person name="Grigoriev I.V."/>
            <person name="Corradi N."/>
            <person name="Roux C."/>
            <person name="Martin F.M."/>
        </authorList>
    </citation>
    <scope>NUCLEOTIDE SEQUENCE [LARGE SCALE GENOMIC DNA]</scope>
    <source>
        <strain evidence="5 6">DAOM 227022</strain>
    </source>
</reference>
<feature type="repeat" description="WD" evidence="3">
    <location>
        <begin position="297"/>
        <end position="339"/>
    </location>
</feature>
<dbReference type="GO" id="GO:1990234">
    <property type="term" value="C:transferase complex"/>
    <property type="evidence" value="ECO:0007669"/>
    <property type="project" value="UniProtKB-ARBA"/>
</dbReference>
<dbReference type="STRING" id="658196.A0A397TCN0"/>
<dbReference type="OrthoDB" id="1259151at2759"/>
<name>A0A397TCN0_9GLOM</name>
<dbReference type="EMBL" id="QKYT01000052">
    <property type="protein sequence ID" value="RIA96020.1"/>
    <property type="molecule type" value="Genomic_DNA"/>
</dbReference>
<dbReference type="PROSITE" id="PS00678">
    <property type="entry name" value="WD_REPEATS_1"/>
    <property type="match status" value="1"/>
</dbReference>